<evidence type="ECO:0008006" key="3">
    <source>
        <dbReference type="Google" id="ProtNLM"/>
    </source>
</evidence>
<dbReference type="OrthoDB" id="2245989at2759"/>
<dbReference type="PANTHER" id="PTHR38116">
    <property type="entry name" value="CHROMOSOME 7, WHOLE GENOME SHOTGUN SEQUENCE"/>
    <property type="match status" value="1"/>
</dbReference>
<dbReference type="GeneID" id="70132742"/>
<protein>
    <recommendedName>
        <fullName evidence="3">BZIP domain-containing protein</fullName>
    </recommendedName>
</protein>
<dbReference type="AlphaFoldDB" id="A0A9P8UD39"/>
<name>A0A9P8UD39_9PEZI</name>
<dbReference type="EMBL" id="JAGPXC010000009">
    <property type="protein sequence ID" value="KAH6646717.1"/>
    <property type="molecule type" value="Genomic_DNA"/>
</dbReference>
<dbReference type="InterPro" id="IPR021833">
    <property type="entry name" value="DUF3425"/>
</dbReference>
<evidence type="ECO:0000313" key="2">
    <source>
        <dbReference type="Proteomes" id="UP000758603"/>
    </source>
</evidence>
<dbReference type="Pfam" id="PF11905">
    <property type="entry name" value="DUF3425"/>
    <property type="match status" value="1"/>
</dbReference>
<dbReference type="Proteomes" id="UP000758603">
    <property type="component" value="Unassembled WGS sequence"/>
</dbReference>
<gene>
    <name evidence="1" type="ORF">BKA67DRAFT_580381</name>
</gene>
<organism evidence="1 2">
    <name type="scientific">Truncatella angustata</name>
    <dbReference type="NCBI Taxonomy" id="152316"/>
    <lineage>
        <taxon>Eukaryota</taxon>
        <taxon>Fungi</taxon>
        <taxon>Dikarya</taxon>
        <taxon>Ascomycota</taxon>
        <taxon>Pezizomycotina</taxon>
        <taxon>Sordariomycetes</taxon>
        <taxon>Xylariomycetidae</taxon>
        <taxon>Amphisphaeriales</taxon>
        <taxon>Sporocadaceae</taxon>
        <taxon>Truncatella</taxon>
    </lineage>
</organism>
<dbReference type="PANTHER" id="PTHR38116:SF1">
    <property type="entry name" value="BZIP DOMAIN-CONTAINING PROTEIN"/>
    <property type="match status" value="1"/>
</dbReference>
<reference evidence="1" key="1">
    <citation type="journal article" date="2021" name="Nat. Commun.">
        <title>Genetic determinants of endophytism in the Arabidopsis root mycobiome.</title>
        <authorList>
            <person name="Mesny F."/>
            <person name="Miyauchi S."/>
            <person name="Thiergart T."/>
            <person name="Pickel B."/>
            <person name="Atanasova L."/>
            <person name="Karlsson M."/>
            <person name="Huettel B."/>
            <person name="Barry K.W."/>
            <person name="Haridas S."/>
            <person name="Chen C."/>
            <person name="Bauer D."/>
            <person name="Andreopoulos W."/>
            <person name="Pangilinan J."/>
            <person name="LaButti K."/>
            <person name="Riley R."/>
            <person name="Lipzen A."/>
            <person name="Clum A."/>
            <person name="Drula E."/>
            <person name="Henrissat B."/>
            <person name="Kohler A."/>
            <person name="Grigoriev I.V."/>
            <person name="Martin F.M."/>
            <person name="Hacquard S."/>
        </authorList>
    </citation>
    <scope>NUCLEOTIDE SEQUENCE</scope>
    <source>
        <strain evidence="1">MPI-SDFR-AT-0073</strain>
    </source>
</reference>
<proteinExistence type="predicted"/>
<accession>A0A9P8UD39</accession>
<evidence type="ECO:0000313" key="1">
    <source>
        <dbReference type="EMBL" id="KAH6646717.1"/>
    </source>
</evidence>
<dbReference type="RefSeq" id="XP_045953231.1">
    <property type="nucleotide sequence ID" value="XM_046103851.1"/>
</dbReference>
<comment type="caution">
    <text evidence="1">The sequence shown here is derived from an EMBL/GenBank/DDBJ whole genome shotgun (WGS) entry which is preliminary data.</text>
</comment>
<sequence>MNHPSAITEPMVTLVPMFQQIEVRNSDDDWTGVTSAAERRKLQNRLNQRAYHKRKRQLRQARQAAEVSTADSTAITEPGGFVGDSDVVPQTCSIMSPGRQYLIQQFATQAYTSYLKGAPCLTHLPTLVRLNSFIAVNQNAEALSISTAWLDAEAVSPFGRAGTASGLAAMLPSCPNSLRPTPLQLAIEHHPWIDILPCPILRNNVLQAAEVLGLIDEDDLCHDVVEPGDGLGRSAFIVWGNPWDTSGWEVTPEFVRKWGGLLHGCQELLAATNTWREKRGERRLILEI</sequence>
<dbReference type="CDD" id="cd14688">
    <property type="entry name" value="bZIP_YAP"/>
    <property type="match status" value="1"/>
</dbReference>
<keyword evidence="2" id="KW-1185">Reference proteome</keyword>